<evidence type="ECO:0000313" key="11">
    <source>
        <dbReference type="RefSeq" id="XP_030387269.1"/>
    </source>
</evidence>
<dbReference type="AlphaFoldDB" id="A0A6J2UFR0"/>
<dbReference type="GO" id="GO:0016020">
    <property type="term" value="C:membrane"/>
    <property type="evidence" value="ECO:0007669"/>
    <property type="project" value="UniProtKB-SubCell"/>
</dbReference>
<accession>A0A6J2UFR0</accession>
<name>A0A6J2UFR0_DROLE</name>
<comment type="subcellular location">
    <subcellularLocation>
        <location evidence="1">Membrane</location>
        <topology evidence="1">Multi-pass membrane protein</topology>
    </subcellularLocation>
</comment>
<feature type="transmembrane region" description="Helical" evidence="8">
    <location>
        <begin position="68"/>
        <end position="89"/>
    </location>
</feature>
<gene>
    <name evidence="11" type="primary">LOC115633905</name>
</gene>
<evidence type="ECO:0000256" key="4">
    <source>
        <dbReference type="ARBA" id="ARBA00022568"/>
    </source>
</evidence>
<keyword evidence="10" id="KW-1185">Reference proteome</keyword>
<organism evidence="10 11">
    <name type="scientific">Drosophila lebanonensis</name>
    <name type="common">Fruit fly</name>
    <name type="synonym">Scaptodrosophila lebanonensis</name>
    <dbReference type="NCBI Taxonomy" id="7225"/>
    <lineage>
        <taxon>Eukaryota</taxon>
        <taxon>Metazoa</taxon>
        <taxon>Ecdysozoa</taxon>
        <taxon>Arthropoda</taxon>
        <taxon>Hexapoda</taxon>
        <taxon>Insecta</taxon>
        <taxon>Pterygota</taxon>
        <taxon>Neoptera</taxon>
        <taxon>Endopterygota</taxon>
        <taxon>Diptera</taxon>
        <taxon>Brachycera</taxon>
        <taxon>Muscomorpha</taxon>
        <taxon>Ephydroidea</taxon>
        <taxon>Drosophilidae</taxon>
        <taxon>Scaptodrosophila</taxon>
    </lineage>
</organism>
<dbReference type="OrthoDB" id="407410at2759"/>
<dbReference type="InterPro" id="IPR051359">
    <property type="entry name" value="CaCA_antiporter"/>
</dbReference>
<feature type="transmembrane region" description="Helical" evidence="8">
    <location>
        <begin position="171"/>
        <end position="189"/>
    </location>
</feature>
<sequence>MEYEPNELDEEFENYLQLVHCFVVKDFPYAERCSFVMNSSDCVSGTNFVPYMQLMSCVFKCKNKFMELVFISIFLALCAELLLCLGYVVDLYYGPALKVVSRLLHMNEHLAGVTLLAFGNTSPDLFANLANIEEEVPVFANSMSTALFVSMFTGGLVCYISPFKMNSHSTIRDLLFFILGISLLEYVMASEGQVTLNECIMLCMVYIFYLMVNMLDLYIMRITMRMMEREIKELRSKPLTREMTRKLNELQRKYDDLNEDETIEIVERTSSIFVSGKRSQRGKSRATFTFGTPQNRGHDNVNEEATRNVFYNLSHGKNIRLFEEFFESIKPIDCSEWRNHNMFMKAFYLAKAPVVFLCAIYIPLVDYEIDKHGWSKLLNCLHIVLNPALTLMVGGAMFVDRKENVWWYTNLKLKYAQYSFIVTIPLALIVFFHSRTDVPPRYHIVFTIMNLTGSMFIIFICATEIDLVLEVVGNILDIPEDFMGVTVNAVAGALGDLVANSSMAMQGYEKMAYAAAIGGPFFTVLMATGAVLAAKIMSGMEATMDEQIGDYGENAYIFLNLGLFSALLWTSTLNFFARRSTGIFSMGIYGLYIFFAILIEQNIIHSYSRDDVFPIPE</sequence>
<dbReference type="Pfam" id="PF01699">
    <property type="entry name" value="Na_Ca_ex"/>
    <property type="match status" value="2"/>
</dbReference>
<dbReference type="GO" id="GO:0005432">
    <property type="term" value="F:calcium:sodium antiporter activity"/>
    <property type="evidence" value="ECO:0007669"/>
    <property type="project" value="TreeGrafter"/>
</dbReference>
<feature type="transmembrane region" description="Helical" evidence="8">
    <location>
        <begin position="415"/>
        <end position="432"/>
    </location>
</feature>
<dbReference type="PANTHER" id="PTHR12266:SF0">
    <property type="entry name" value="MITOCHONDRIAL SODIUM_CALCIUM EXCHANGER PROTEIN"/>
    <property type="match status" value="1"/>
</dbReference>
<feature type="transmembrane region" description="Helical" evidence="8">
    <location>
        <begin position="444"/>
        <end position="469"/>
    </location>
</feature>
<feature type="transmembrane region" description="Helical" evidence="8">
    <location>
        <begin position="138"/>
        <end position="159"/>
    </location>
</feature>
<evidence type="ECO:0000256" key="6">
    <source>
        <dbReference type="ARBA" id="ARBA00022989"/>
    </source>
</evidence>
<evidence type="ECO:0000256" key="2">
    <source>
        <dbReference type="ARBA" id="ARBA00022448"/>
    </source>
</evidence>
<evidence type="ECO:0000256" key="8">
    <source>
        <dbReference type="SAM" id="Phobius"/>
    </source>
</evidence>
<feature type="transmembrane region" description="Helical" evidence="8">
    <location>
        <begin position="511"/>
        <end position="534"/>
    </location>
</feature>
<keyword evidence="4" id="KW-0106">Calcium</keyword>
<keyword evidence="4" id="KW-0406">Ion transport</keyword>
<dbReference type="GO" id="GO:0006874">
    <property type="term" value="P:intracellular calcium ion homeostasis"/>
    <property type="evidence" value="ECO:0007669"/>
    <property type="project" value="TreeGrafter"/>
</dbReference>
<feature type="domain" description="Sodium/calcium exchanger membrane region" evidence="9">
    <location>
        <begin position="81"/>
        <end position="213"/>
    </location>
</feature>
<evidence type="ECO:0000256" key="7">
    <source>
        <dbReference type="ARBA" id="ARBA00023136"/>
    </source>
</evidence>
<feature type="transmembrane region" description="Helical" evidence="8">
    <location>
        <begin position="346"/>
        <end position="364"/>
    </location>
</feature>
<dbReference type="RefSeq" id="XP_030387269.1">
    <property type="nucleotide sequence ID" value="XM_030531409.1"/>
</dbReference>
<keyword evidence="6 8" id="KW-1133">Transmembrane helix</keyword>
<keyword evidence="3" id="KW-0050">Antiport</keyword>
<keyword evidence="7 8" id="KW-0472">Membrane</keyword>
<evidence type="ECO:0000259" key="9">
    <source>
        <dbReference type="Pfam" id="PF01699"/>
    </source>
</evidence>
<keyword evidence="4" id="KW-0109">Calcium transport</keyword>
<dbReference type="PANTHER" id="PTHR12266">
    <property type="entry name" value="NA+/CA2+ K+ INDEPENDENT EXCHANGER"/>
    <property type="match status" value="1"/>
</dbReference>
<proteinExistence type="predicted"/>
<feature type="transmembrane region" description="Helical" evidence="8">
    <location>
        <begin position="582"/>
        <end position="599"/>
    </location>
</feature>
<dbReference type="Proteomes" id="UP000504634">
    <property type="component" value="Unplaced"/>
</dbReference>
<dbReference type="InterPro" id="IPR044880">
    <property type="entry name" value="NCX_ion-bd_dom_sf"/>
</dbReference>
<protein>
    <submittedName>
        <fullName evidence="11">Mitochondrial sodium/calcium exchanger protein-like isoform X1</fullName>
    </submittedName>
</protein>
<feature type="domain" description="Sodium/calcium exchanger membrane region" evidence="9">
    <location>
        <begin position="451"/>
        <end position="597"/>
    </location>
</feature>
<evidence type="ECO:0000313" key="10">
    <source>
        <dbReference type="Proteomes" id="UP000504634"/>
    </source>
</evidence>
<dbReference type="InterPro" id="IPR004837">
    <property type="entry name" value="NaCa_Exmemb"/>
</dbReference>
<dbReference type="GeneID" id="115633905"/>
<keyword evidence="2" id="KW-0813">Transport</keyword>
<keyword evidence="5 8" id="KW-0812">Transmembrane</keyword>
<dbReference type="Gene3D" id="1.20.1420.30">
    <property type="entry name" value="NCX, central ion-binding region"/>
    <property type="match status" value="2"/>
</dbReference>
<reference evidence="11" key="1">
    <citation type="submission" date="2025-08" db="UniProtKB">
        <authorList>
            <consortium name="RefSeq"/>
        </authorList>
    </citation>
    <scope>IDENTIFICATION</scope>
    <source>
        <strain evidence="11">11010-0011.00</strain>
        <tissue evidence="11">Whole body</tissue>
    </source>
</reference>
<evidence type="ECO:0000256" key="1">
    <source>
        <dbReference type="ARBA" id="ARBA00004141"/>
    </source>
</evidence>
<feature type="transmembrane region" description="Helical" evidence="8">
    <location>
        <begin position="376"/>
        <end position="399"/>
    </location>
</feature>
<evidence type="ECO:0000256" key="3">
    <source>
        <dbReference type="ARBA" id="ARBA00022449"/>
    </source>
</evidence>
<evidence type="ECO:0000256" key="5">
    <source>
        <dbReference type="ARBA" id="ARBA00022692"/>
    </source>
</evidence>
<feature type="transmembrane region" description="Helical" evidence="8">
    <location>
        <begin position="555"/>
        <end position="576"/>
    </location>
</feature>
<feature type="transmembrane region" description="Helical" evidence="8">
    <location>
        <begin position="195"/>
        <end position="219"/>
    </location>
</feature>